<sequence length="99" mass="10296">MTDAKQIILSYSLLVKYRKTRGCPLKKVVAPSITFNVETLPNEAVVMVKSVQGHGLAGDILVKVSLTSLVVREEQLAAAAAAATVATVATNGTASTVAK</sequence>
<comment type="caution">
    <text evidence="1">The sequence shown here is derived from an EMBL/GenBank/DDBJ whole genome shotgun (WGS) entry which is preliminary data.</text>
</comment>
<reference evidence="1 2" key="1">
    <citation type="journal article" date="2023" name="Nucleic Acids Res.">
        <title>The hologenome of Daphnia magna reveals possible DNA methylation and microbiome-mediated evolution of the host genome.</title>
        <authorList>
            <person name="Chaturvedi A."/>
            <person name="Li X."/>
            <person name="Dhandapani V."/>
            <person name="Marshall H."/>
            <person name="Kissane S."/>
            <person name="Cuenca-Cambronero M."/>
            <person name="Asole G."/>
            <person name="Calvet F."/>
            <person name="Ruiz-Romero M."/>
            <person name="Marangio P."/>
            <person name="Guigo R."/>
            <person name="Rago D."/>
            <person name="Mirbahai L."/>
            <person name="Eastwood N."/>
            <person name="Colbourne J.K."/>
            <person name="Zhou J."/>
            <person name="Mallon E."/>
            <person name="Orsini L."/>
        </authorList>
    </citation>
    <scope>NUCLEOTIDE SEQUENCE [LARGE SCALE GENOMIC DNA]</scope>
    <source>
        <strain evidence="1">LRV0_1</strain>
    </source>
</reference>
<name>A0ABR0AHU9_9CRUS</name>
<evidence type="ECO:0000313" key="1">
    <source>
        <dbReference type="EMBL" id="KAK4024696.1"/>
    </source>
</evidence>
<protein>
    <submittedName>
        <fullName evidence="1">Uncharacterized protein</fullName>
    </submittedName>
</protein>
<proteinExistence type="predicted"/>
<organism evidence="1 2">
    <name type="scientific">Daphnia magna</name>
    <dbReference type="NCBI Taxonomy" id="35525"/>
    <lineage>
        <taxon>Eukaryota</taxon>
        <taxon>Metazoa</taxon>
        <taxon>Ecdysozoa</taxon>
        <taxon>Arthropoda</taxon>
        <taxon>Crustacea</taxon>
        <taxon>Branchiopoda</taxon>
        <taxon>Diplostraca</taxon>
        <taxon>Cladocera</taxon>
        <taxon>Anomopoda</taxon>
        <taxon>Daphniidae</taxon>
        <taxon>Daphnia</taxon>
    </lineage>
</organism>
<evidence type="ECO:0000313" key="2">
    <source>
        <dbReference type="Proteomes" id="UP001234178"/>
    </source>
</evidence>
<gene>
    <name evidence="1" type="ORF">OUZ56_010118</name>
</gene>
<accession>A0ABR0AHU9</accession>
<dbReference type="Proteomes" id="UP001234178">
    <property type="component" value="Unassembled WGS sequence"/>
</dbReference>
<dbReference type="EMBL" id="JAOYFB010000037">
    <property type="protein sequence ID" value="KAK4024696.1"/>
    <property type="molecule type" value="Genomic_DNA"/>
</dbReference>
<keyword evidence="2" id="KW-1185">Reference proteome</keyword>